<dbReference type="AlphaFoldDB" id="A0AAD4GCE1"/>
<evidence type="ECO:0000313" key="1">
    <source>
        <dbReference type="EMBL" id="KAF8428510.1"/>
    </source>
</evidence>
<protein>
    <submittedName>
        <fullName evidence="2">Uncharacterized protein</fullName>
    </submittedName>
</protein>
<keyword evidence="3" id="KW-1185">Reference proteome</keyword>
<dbReference type="EMBL" id="WHUW01000022">
    <property type="protein sequence ID" value="KAF8436225.1"/>
    <property type="molecule type" value="Genomic_DNA"/>
</dbReference>
<sequence>MCHARDAHRNDANRSLDTHDQLMAYPPCHLGYGSRCGGHAYHDQHGRRVVNLEQNSTSFSEDLLTCNNETTSGVELWVGFFATHIPLRHV</sequence>
<accession>A0AAD4GCE1</accession>
<comment type="caution">
    <text evidence="2">The sequence shown here is derived from an EMBL/GenBank/DDBJ whole genome shotgun (WGS) entry which is preliminary data.</text>
</comment>
<reference evidence="2" key="2">
    <citation type="journal article" date="2020" name="Nat. Commun.">
        <title>Large-scale genome sequencing of mycorrhizal fungi provides insights into the early evolution of symbiotic traits.</title>
        <authorList>
            <person name="Miyauchi S."/>
            <person name="Kiss E."/>
            <person name="Kuo A."/>
            <person name="Drula E."/>
            <person name="Kohler A."/>
            <person name="Sanchez-Garcia M."/>
            <person name="Morin E."/>
            <person name="Andreopoulos B."/>
            <person name="Barry K.W."/>
            <person name="Bonito G."/>
            <person name="Buee M."/>
            <person name="Carver A."/>
            <person name="Chen C."/>
            <person name="Cichocki N."/>
            <person name="Clum A."/>
            <person name="Culley D."/>
            <person name="Crous P.W."/>
            <person name="Fauchery L."/>
            <person name="Girlanda M."/>
            <person name="Hayes R.D."/>
            <person name="Keri Z."/>
            <person name="LaButti K."/>
            <person name="Lipzen A."/>
            <person name="Lombard V."/>
            <person name="Magnuson J."/>
            <person name="Maillard F."/>
            <person name="Murat C."/>
            <person name="Nolan M."/>
            <person name="Ohm R.A."/>
            <person name="Pangilinan J."/>
            <person name="Pereira M.F."/>
            <person name="Perotto S."/>
            <person name="Peter M."/>
            <person name="Pfister S."/>
            <person name="Riley R."/>
            <person name="Sitrit Y."/>
            <person name="Stielow J.B."/>
            <person name="Szollosi G."/>
            <person name="Zifcakova L."/>
            <person name="Stursova M."/>
            <person name="Spatafora J.W."/>
            <person name="Tedersoo L."/>
            <person name="Vaario L.M."/>
            <person name="Yamada A."/>
            <person name="Yan M."/>
            <person name="Wang P."/>
            <person name="Xu J."/>
            <person name="Bruns T."/>
            <person name="Baldrian P."/>
            <person name="Vilgalys R."/>
            <person name="Dunand C."/>
            <person name="Henrissat B."/>
            <person name="Grigoriev I.V."/>
            <person name="Hibbett D."/>
            <person name="Nagy L.G."/>
            <person name="Martin F.M."/>
        </authorList>
    </citation>
    <scope>NUCLEOTIDE SEQUENCE</scope>
    <source>
        <strain evidence="2">BED1</strain>
    </source>
</reference>
<name>A0AAD4GCE1_BOLED</name>
<proteinExistence type="predicted"/>
<dbReference type="EMBL" id="WHUW01000072">
    <property type="protein sequence ID" value="KAF8428510.1"/>
    <property type="molecule type" value="Genomic_DNA"/>
</dbReference>
<dbReference type="Proteomes" id="UP001194468">
    <property type="component" value="Unassembled WGS sequence"/>
</dbReference>
<gene>
    <name evidence="2" type="ORF">L210DRAFT_3549069</name>
    <name evidence="1" type="ORF">L210DRAFT_3564159</name>
</gene>
<reference evidence="2" key="1">
    <citation type="submission" date="2019-10" db="EMBL/GenBank/DDBJ databases">
        <authorList>
            <consortium name="DOE Joint Genome Institute"/>
            <person name="Kuo A."/>
            <person name="Miyauchi S."/>
            <person name="Kiss E."/>
            <person name="Drula E."/>
            <person name="Kohler A."/>
            <person name="Sanchez-Garcia M."/>
            <person name="Andreopoulos B."/>
            <person name="Barry K.W."/>
            <person name="Bonito G."/>
            <person name="Buee M."/>
            <person name="Carver A."/>
            <person name="Chen C."/>
            <person name="Cichocki N."/>
            <person name="Clum A."/>
            <person name="Culley D."/>
            <person name="Crous P.W."/>
            <person name="Fauchery L."/>
            <person name="Girlanda M."/>
            <person name="Hayes R."/>
            <person name="Keri Z."/>
            <person name="LaButti K."/>
            <person name="Lipzen A."/>
            <person name="Lombard V."/>
            <person name="Magnuson J."/>
            <person name="Maillard F."/>
            <person name="Morin E."/>
            <person name="Murat C."/>
            <person name="Nolan M."/>
            <person name="Ohm R."/>
            <person name="Pangilinan J."/>
            <person name="Pereira M."/>
            <person name="Perotto S."/>
            <person name="Peter M."/>
            <person name="Riley R."/>
            <person name="Sitrit Y."/>
            <person name="Stielow B."/>
            <person name="Szollosi G."/>
            <person name="Zifcakova L."/>
            <person name="Stursova M."/>
            <person name="Spatafora J.W."/>
            <person name="Tedersoo L."/>
            <person name="Vaario L.-M."/>
            <person name="Yamada A."/>
            <person name="Yan M."/>
            <person name="Wang P."/>
            <person name="Xu J."/>
            <person name="Bruns T."/>
            <person name="Baldrian P."/>
            <person name="Vilgalys R."/>
            <person name="Henrissat B."/>
            <person name="Grigoriev I.V."/>
            <person name="Hibbett D."/>
            <person name="Nagy L.G."/>
            <person name="Martin F.M."/>
        </authorList>
    </citation>
    <scope>NUCLEOTIDE SEQUENCE</scope>
    <source>
        <strain evidence="2">BED1</strain>
    </source>
</reference>
<evidence type="ECO:0000313" key="3">
    <source>
        <dbReference type="Proteomes" id="UP001194468"/>
    </source>
</evidence>
<organism evidence="2 3">
    <name type="scientific">Boletus edulis BED1</name>
    <dbReference type="NCBI Taxonomy" id="1328754"/>
    <lineage>
        <taxon>Eukaryota</taxon>
        <taxon>Fungi</taxon>
        <taxon>Dikarya</taxon>
        <taxon>Basidiomycota</taxon>
        <taxon>Agaricomycotina</taxon>
        <taxon>Agaricomycetes</taxon>
        <taxon>Agaricomycetidae</taxon>
        <taxon>Boletales</taxon>
        <taxon>Boletineae</taxon>
        <taxon>Boletaceae</taxon>
        <taxon>Boletoideae</taxon>
        <taxon>Boletus</taxon>
    </lineage>
</organism>
<evidence type="ECO:0000313" key="2">
    <source>
        <dbReference type="EMBL" id="KAF8436225.1"/>
    </source>
</evidence>